<dbReference type="InterPro" id="IPR017871">
    <property type="entry name" value="ABC_transporter-like_CS"/>
</dbReference>
<dbReference type="PANTHER" id="PTHR43297">
    <property type="entry name" value="OLIGOPEPTIDE TRANSPORT ATP-BINDING PROTEIN APPD"/>
    <property type="match status" value="1"/>
</dbReference>
<reference evidence="9 10" key="1">
    <citation type="submission" date="2024-09" db="EMBL/GenBank/DDBJ databases">
        <authorList>
            <person name="Sun Q."/>
            <person name="Mori K."/>
        </authorList>
    </citation>
    <scope>NUCLEOTIDE SEQUENCE [LARGE SCALE GENOMIC DNA]</scope>
    <source>
        <strain evidence="9 10">TBRC 5777</strain>
    </source>
</reference>
<dbReference type="SMART" id="SM00382">
    <property type="entry name" value="AAA"/>
    <property type="match status" value="1"/>
</dbReference>
<dbReference type="InterPro" id="IPR003439">
    <property type="entry name" value="ABC_transporter-like_ATP-bd"/>
</dbReference>
<dbReference type="EMBL" id="JBHLUN010000017">
    <property type="protein sequence ID" value="MFC0410718.1"/>
    <property type="molecule type" value="Genomic_DNA"/>
</dbReference>
<comment type="subcellular location">
    <subcellularLocation>
        <location evidence="1">Cell inner membrane</location>
        <topology evidence="1">Peripheral membrane protein</topology>
    </subcellularLocation>
</comment>
<dbReference type="PROSITE" id="PS00211">
    <property type="entry name" value="ABC_TRANSPORTER_1"/>
    <property type="match status" value="1"/>
</dbReference>
<dbReference type="Pfam" id="PF08352">
    <property type="entry name" value="oligo_HPY"/>
    <property type="match status" value="1"/>
</dbReference>
<protein>
    <submittedName>
        <fullName evidence="9">ABC transporter ATP-binding protein</fullName>
    </submittedName>
</protein>
<organism evidence="9 10">
    <name type="scientific">Roseomonas elaeocarpi</name>
    <dbReference type="NCBI Taxonomy" id="907779"/>
    <lineage>
        <taxon>Bacteria</taxon>
        <taxon>Pseudomonadati</taxon>
        <taxon>Pseudomonadota</taxon>
        <taxon>Alphaproteobacteria</taxon>
        <taxon>Acetobacterales</taxon>
        <taxon>Roseomonadaceae</taxon>
        <taxon>Roseomonas</taxon>
    </lineage>
</organism>
<dbReference type="RefSeq" id="WP_377046473.1">
    <property type="nucleotide sequence ID" value="NZ_JBHLUN010000017.1"/>
</dbReference>
<comment type="similarity">
    <text evidence="2">Belongs to the ABC transporter superfamily.</text>
</comment>
<accession>A0ABV6JYE9</accession>
<dbReference type="Gene3D" id="3.40.50.300">
    <property type="entry name" value="P-loop containing nucleotide triphosphate hydrolases"/>
    <property type="match status" value="1"/>
</dbReference>
<proteinExistence type="inferred from homology"/>
<feature type="domain" description="ABC transporter" evidence="8">
    <location>
        <begin position="20"/>
        <end position="266"/>
    </location>
</feature>
<dbReference type="InterPro" id="IPR050388">
    <property type="entry name" value="ABC_Ni/Peptide_Import"/>
</dbReference>
<keyword evidence="3" id="KW-0813">Transport</keyword>
<dbReference type="InterPro" id="IPR013563">
    <property type="entry name" value="Oligopep_ABC_C"/>
</dbReference>
<dbReference type="Pfam" id="PF00005">
    <property type="entry name" value="ABC_tran"/>
    <property type="match status" value="1"/>
</dbReference>
<evidence type="ECO:0000256" key="1">
    <source>
        <dbReference type="ARBA" id="ARBA00004417"/>
    </source>
</evidence>
<evidence type="ECO:0000256" key="2">
    <source>
        <dbReference type="ARBA" id="ARBA00005417"/>
    </source>
</evidence>
<keyword evidence="6 9" id="KW-0067">ATP-binding</keyword>
<evidence type="ECO:0000256" key="5">
    <source>
        <dbReference type="ARBA" id="ARBA00022741"/>
    </source>
</evidence>
<dbReference type="PANTHER" id="PTHR43297:SF2">
    <property type="entry name" value="DIPEPTIDE TRANSPORT ATP-BINDING PROTEIN DPPD"/>
    <property type="match status" value="1"/>
</dbReference>
<keyword evidence="4" id="KW-1003">Cell membrane</keyword>
<keyword evidence="7" id="KW-0472">Membrane</keyword>
<evidence type="ECO:0000256" key="3">
    <source>
        <dbReference type="ARBA" id="ARBA00022448"/>
    </source>
</evidence>
<keyword evidence="5" id="KW-0547">Nucleotide-binding</keyword>
<dbReference type="InterPro" id="IPR027417">
    <property type="entry name" value="P-loop_NTPase"/>
</dbReference>
<dbReference type="GO" id="GO:0005524">
    <property type="term" value="F:ATP binding"/>
    <property type="evidence" value="ECO:0007669"/>
    <property type="project" value="UniProtKB-KW"/>
</dbReference>
<evidence type="ECO:0000256" key="7">
    <source>
        <dbReference type="ARBA" id="ARBA00023136"/>
    </source>
</evidence>
<gene>
    <name evidence="9" type="ORF">ACFFGY_20915</name>
</gene>
<dbReference type="NCBIfam" id="TIGR01727">
    <property type="entry name" value="oligo_HPY"/>
    <property type="match status" value="1"/>
</dbReference>
<dbReference type="PROSITE" id="PS50893">
    <property type="entry name" value="ABC_TRANSPORTER_2"/>
    <property type="match status" value="1"/>
</dbReference>
<keyword evidence="10" id="KW-1185">Reference proteome</keyword>
<evidence type="ECO:0000259" key="8">
    <source>
        <dbReference type="PROSITE" id="PS50893"/>
    </source>
</evidence>
<dbReference type="SUPFAM" id="SSF52540">
    <property type="entry name" value="P-loop containing nucleoside triphosphate hydrolases"/>
    <property type="match status" value="1"/>
</dbReference>
<dbReference type="CDD" id="cd03257">
    <property type="entry name" value="ABC_NikE_OppD_transporters"/>
    <property type="match status" value="1"/>
</dbReference>
<evidence type="ECO:0000256" key="6">
    <source>
        <dbReference type="ARBA" id="ARBA00022840"/>
    </source>
</evidence>
<evidence type="ECO:0000256" key="4">
    <source>
        <dbReference type="ARBA" id="ARBA00022475"/>
    </source>
</evidence>
<evidence type="ECO:0000313" key="10">
    <source>
        <dbReference type="Proteomes" id="UP001589865"/>
    </source>
</evidence>
<sequence>MSAAMTGVAATSAATATRGLRVRDLRVSLGGIEIVHGTDLAVSPGEILGLVGESGSGKSVSLRAIPGLLPHHAEVRGEVLWNGQDLLRMNPRELQRVRGGQVAMIFQEPGLALNPVMTVGAQIEESLLAHHPDLGRRARRARAEALLAEVGIPSPRDRLNSYPHEFSGGMRQRAMIAIALAPGPKLLLADEPTTALDVTVQDGILRLLRRLVEEHRMAMILVTHDLGVVAETCTRVSVMYAGRVVEDGAADRIFAHPRHAYTAALLGAMPGEDAAGTRLNPVPGMPPSPRAMPPGCAFAPRCRYVLPACNTGVPQMEPFGPEHLAACLAAEELPPRWPEAAR</sequence>
<dbReference type="InterPro" id="IPR003593">
    <property type="entry name" value="AAA+_ATPase"/>
</dbReference>
<comment type="caution">
    <text evidence="9">The sequence shown here is derived from an EMBL/GenBank/DDBJ whole genome shotgun (WGS) entry which is preliminary data.</text>
</comment>
<evidence type="ECO:0000313" key="9">
    <source>
        <dbReference type="EMBL" id="MFC0410718.1"/>
    </source>
</evidence>
<name>A0ABV6JYE9_9PROT</name>
<dbReference type="Proteomes" id="UP001589865">
    <property type="component" value="Unassembled WGS sequence"/>
</dbReference>